<dbReference type="InterPro" id="IPR015797">
    <property type="entry name" value="NUDIX_hydrolase-like_dom_sf"/>
</dbReference>
<proteinExistence type="inferred from homology"/>
<dbReference type="PANTHER" id="PTHR47707:SF2">
    <property type="entry name" value="CTP PYROPHOSPHOHYDROLASE"/>
    <property type="match status" value="1"/>
</dbReference>
<gene>
    <name evidence="6" type="ORF">GCM10009676_07020</name>
</gene>
<evidence type="ECO:0000256" key="1">
    <source>
        <dbReference type="ARBA" id="ARBA00001946"/>
    </source>
</evidence>
<accession>A0ABP4GK02</accession>
<evidence type="ECO:0000313" key="6">
    <source>
        <dbReference type="EMBL" id="GAA1227404.1"/>
    </source>
</evidence>
<dbReference type="Pfam" id="PF00293">
    <property type="entry name" value="NUDIX"/>
    <property type="match status" value="1"/>
</dbReference>
<reference evidence="7" key="1">
    <citation type="journal article" date="2019" name="Int. J. Syst. Evol. Microbiol.">
        <title>The Global Catalogue of Microorganisms (GCM) 10K type strain sequencing project: providing services to taxonomists for standard genome sequencing and annotation.</title>
        <authorList>
            <consortium name="The Broad Institute Genomics Platform"/>
            <consortium name="The Broad Institute Genome Sequencing Center for Infectious Disease"/>
            <person name="Wu L."/>
            <person name="Ma J."/>
        </authorList>
    </citation>
    <scope>NUCLEOTIDE SEQUENCE [LARGE SCALE GENOMIC DNA]</scope>
    <source>
        <strain evidence="7">JCM 13023</strain>
    </source>
</reference>
<dbReference type="PANTHER" id="PTHR47707">
    <property type="entry name" value="8-OXO-DGTP DIPHOSPHATASE"/>
    <property type="match status" value="1"/>
</dbReference>
<feature type="domain" description="Nudix hydrolase" evidence="5">
    <location>
        <begin position="18"/>
        <end position="149"/>
    </location>
</feature>
<dbReference type="EMBL" id="BAAALN010000002">
    <property type="protein sequence ID" value="GAA1227404.1"/>
    <property type="molecule type" value="Genomic_DNA"/>
</dbReference>
<dbReference type="SUPFAM" id="SSF55811">
    <property type="entry name" value="Nudix"/>
    <property type="match status" value="1"/>
</dbReference>
<comment type="cofactor">
    <cofactor evidence="1">
        <name>Mg(2+)</name>
        <dbReference type="ChEBI" id="CHEBI:18420"/>
    </cofactor>
</comment>
<evidence type="ECO:0000256" key="3">
    <source>
        <dbReference type="ARBA" id="ARBA00022801"/>
    </source>
</evidence>
<evidence type="ECO:0000256" key="4">
    <source>
        <dbReference type="ARBA" id="ARBA00022842"/>
    </source>
</evidence>
<evidence type="ECO:0000256" key="2">
    <source>
        <dbReference type="ARBA" id="ARBA00005582"/>
    </source>
</evidence>
<dbReference type="RefSeq" id="WP_253864763.1">
    <property type="nucleotide sequence ID" value="NZ_BAAALN010000002.1"/>
</dbReference>
<protein>
    <recommendedName>
        <fullName evidence="5">Nudix hydrolase domain-containing protein</fullName>
    </recommendedName>
</protein>
<dbReference type="Proteomes" id="UP001500653">
    <property type="component" value="Unassembled WGS sequence"/>
</dbReference>
<dbReference type="InterPro" id="IPR047127">
    <property type="entry name" value="MutT-like"/>
</dbReference>
<dbReference type="InterPro" id="IPR000086">
    <property type="entry name" value="NUDIX_hydrolase_dom"/>
</dbReference>
<evidence type="ECO:0000259" key="5">
    <source>
        <dbReference type="PROSITE" id="PS51462"/>
    </source>
</evidence>
<dbReference type="Gene3D" id="3.90.79.10">
    <property type="entry name" value="Nucleoside Triphosphate Pyrophosphohydrolase"/>
    <property type="match status" value="1"/>
</dbReference>
<dbReference type="PROSITE" id="PS51462">
    <property type="entry name" value="NUDIX"/>
    <property type="match status" value="1"/>
</dbReference>
<evidence type="ECO:0000313" key="7">
    <source>
        <dbReference type="Proteomes" id="UP001500653"/>
    </source>
</evidence>
<organism evidence="6 7">
    <name type="scientific">Prauserella halophila</name>
    <dbReference type="NCBI Taxonomy" id="185641"/>
    <lineage>
        <taxon>Bacteria</taxon>
        <taxon>Bacillati</taxon>
        <taxon>Actinomycetota</taxon>
        <taxon>Actinomycetes</taxon>
        <taxon>Pseudonocardiales</taxon>
        <taxon>Pseudonocardiaceae</taxon>
        <taxon>Prauserella</taxon>
    </lineage>
</organism>
<keyword evidence="3" id="KW-0378">Hydrolase</keyword>
<keyword evidence="7" id="KW-1185">Reference proteome</keyword>
<keyword evidence="4" id="KW-0460">Magnesium</keyword>
<sequence length="149" mass="16141">MSTPELTDIARQDITDGIAQQVVGAVIEAAGTILLLKRPADDFRGGTWELPSGKVEATDTDLFAALHREVTEETGLTISEVTGYLGAFDYTSGSGKHTRQHTWAVVVTNPDEVRLSEHDDSAWVATTRDHPVSDEVQRLIDAHLATVTS</sequence>
<comment type="similarity">
    <text evidence="2">Belongs to the Nudix hydrolase family.</text>
</comment>
<name>A0ABP4GK02_9PSEU</name>
<comment type="caution">
    <text evidence="6">The sequence shown here is derived from an EMBL/GenBank/DDBJ whole genome shotgun (WGS) entry which is preliminary data.</text>
</comment>